<feature type="binding site" evidence="8">
    <location>
        <position position="35"/>
    </location>
    <ligand>
        <name>L-tyrosine</name>
        <dbReference type="ChEBI" id="CHEBI:58315"/>
    </ligand>
</feature>
<comment type="function">
    <text evidence="8">Catalyzes the attachment of tyrosine to tRNA(Tyr) in a two-step reaction: tyrosine is first activated by ATP to form Tyr-AMP and then transferred to the acceptor end of tRNA(Tyr).</text>
</comment>
<dbReference type="InterPro" id="IPR036986">
    <property type="entry name" value="S4_RNA-bd_sf"/>
</dbReference>
<keyword evidence="2 8" id="KW-0547">Nucleotide-binding</keyword>
<comment type="catalytic activity">
    <reaction evidence="7 8">
        <text>tRNA(Tyr) + L-tyrosine + ATP = L-tyrosyl-tRNA(Tyr) + AMP + diphosphate + H(+)</text>
        <dbReference type="Rhea" id="RHEA:10220"/>
        <dbReference type="Rhea" id="RHEA-COMP:9706"/>
        <dbReference type="Rhea" id="RHEA-COMP:9707"/>
        <dbReference type="ChEBI" id="CHEBI:15378"/>
        <dbReference type="ChEBI" id="CHEBI:30616"/>
        <dbReference type="ChEBI" id="CHEBI:33019"/>
        <dbReference type="ChEBI" id="CHEBI:58315"/>
        <dbReference type="ChEBI" id="CHEBI:78442"/>
        <dbReference type="ChEBI" id="CHEBI:78536"/>
        <dbReference type="ChEBI" id="CHEBI:456215"/>
        <dbReference type="EC" id="6.1.1.1"/>
    </reaction>
</comment>
<dbReference type="InterPro" id="IPR001412">
    <property type="entry name" value="aa-tRNA-synth_I_CS"/>
</dbReference>
<accession>A0ABT4CNA5</accession>
<sequence length="406" mass="45813">MKNVFDTLAERGYIKQTTHEEEIRELLGKEKITFYIGFDPTADSLHVGHFIAMMFMSHMQKAGHRPIALVGGGTAMIGDPSGKTDMRKMLTKEQIQHNVDSIKGQLSRLIDFTDDKAILVNNGDWLLNLNYVEFLREIGVHFSVNRMLTAECFKQRLEKGLSFLEFNYMLMQGYDFYELNQRYGCVMQLGGDDQWSNMIAGMELIRRKERKSAFAMTCTLLTNSEGKKMGKTEKGALWLDPEKTSPYEFYQYWRNVNDADVEKCLSLLTFVPMDEVKRLAALKDAAINEAKKILAFEVTKLVHGEEEAKKAQEAAEALFGGGVDMSNVPAVEITSDMVGTSLLDILLGGKVIPSKKEGRRLIEQGGLSINDEKVQEVNAVLSEADFKDGIVLVKKGKKKYYKIVLQ</sequence>
<keyword evidence="4 9" id="KW-0694">RNA-binding</keyword>
<comment type="similarity">
    <text evidence="8">Belongs to the class-I aminoacyl-tRNA synthetase family. TyrS type 1 subfamily.</text>
</comment>
<dbReference type="InterPro" id="IPR002305">
    <property type="entry name" value="aa-tRNA-synth_Ic"/>
</dbReference>
<dbReference type="Gene3D" id="3.10.290.10">
    <property type="entry name" value="RNA-binding S4 domain"/>
    <property type="match status" value="1"/>
</dbReference>
<dbReference type="SUPFAM" id="SSF55174">
    <property type="entry name" value="Alpha-L RNA-binding motif"/>
    <property type="match status" value="1"/>
</dbReference>
<keyword evidence="1 8" id="KW-0436">Ligase</keyword>
<dbReference type="PROSITE" id="PS00178">
    <property type="entry name" value="AA_TRNA_LIGASE_I"/>
    <property type="match status" value="1"/>
</dbReference>
<comment type="caution">
    <text evidence="11">The sequence shown here is derived from an EMBL/GenBank/DDBJ whole genome shotgun (WGS) entry which is preliminary data.</text>
</comment>
<dbReference type="InterPro" id="IPR002307">
    <property type="entry name" value="Tyr-tRNA-ligase"/>
</dbReference>
<keyword evidence="6 8" id="KW-0030">Aminoacyl-tRNA synthetase</keyword>
<name>A0ABT4CNA5_9CLOT</name>
<evidence type="ECO:0000259" key="10">
    <source>
        <dbReference type="Pfam" id="PF22421"/>
    </source>
</evidence>
<dbReference type="SUPFAM" id="SSF52374">
    <property type="entry name" value="Nucleotidylyl transferase"/>
    <property type="match status" value="1"/>
</dbReference>
<keyword evidence="3 8" id="KW-0067">ATP-binding</keyword>
<evidence type="ECO:0000256" key="3">
    <source>
        <dbReference type="ARBA" id="ARBA00022840"/>
    </source>
</evidence>
<dbReference type="RefSeq" id="WP_268047949.1">
    <property type="nucleotide sequence ID" value="NZ_JAPQES010000001.1"/>
</dbReference>
<keyword evidence="8" id="KW-0963">Cytoplasm</keyword>
<dbReference type="EMBL" id="JAPQES010000001">
    <property type="protein sequence ID" value="MCY6369571.1"/>
    <property type="molecule type" value="Genomic_DNA"/>
</dbReference>
<dbReference type="Pfam" id="PF22421">
    <property type="entry name" value="SYY_C-terminal"/>
    <property type="match status" value="1"/>
</dbReference>
<dbReference type="Gene3D" id="3.40.50.620">
    <property type="entry name" value="HUPs"/>
    <property type="match status" value="1"/>
</dbReference>
<dbReference type="NCBIfam" id="TIGR00234">
    <property type="entry name" value="tyrS"/>
    <property type="match status" value="1"/>
</dbReference>
<dbReference type="InterPro" id="IPR054608">
    <property type="entry name" value="SYY-like_C"/>
</dbReference>
<feature type="binding site" evidence="8">
    <location>
        <position position="168"/>
    </location>
    <ligand>
        <name>L-tyrosine</name>
        <dbReference type="ChEBI" id="CHEBI:58315"/>
    </ligand>
</feature>
<keyword evidence="5 8" id="KW-0648">Protein biosynthesis</keyword>
<dbReference type="InterPro" id="IPR024107">
    <property type="entry name" value="Tyr-tRNA-ligase_bac_1"/>
</dbReference>
<comment type="subunit">
    <text evidence="8">Homodimer.</text>
</comment>
<dbReference type="Gene3D" id="1.10.240.10">
    <property type="entry name" value="Tyrosyl-Transfer RNA Synthetase"/>
    <property type="match status" value="1"/>
</dbReference>
<evidence type="ECO:0000256" key="4">
    <source>
        <dbReference type="ARBA" id="ARBA00022884"/>
    </source>
</evidence>
<proteinExistence type="inferred from homology"/>
<comment type="subcellular location">
    <subcellularLocation>
        <location evidence="8">Cytoplasm</location>
    </subcellularLocation>
</comment>
<evidence type="ECO:0000313" key="12">
    <source>
        <dbReference type="Proteomes" id="UP001079657"/>
    </source>
</evidence>
<evidence type="ECO:0000256" key="5">
    <source>
        <dbReference type="ARBA" id="ARBA00022917"/>
    </source>
</evidence>
<evidence type="ECO:0000256" key="2">
    <source>
        <dbReference type="ARBA" id="ARBA00022741"/>
    </source>
</evidence>
<dbReference type="Pfam" id="PF00579">
    <property type="entry name" value="tRNA-synt_1b"/>
    <property type="match status" value="1"/>
</dbReference>
<dbReference type="HAMAP" id="MF_02006">
    <property type="entry name" value="Tyr_tRNA_synth_type1"/>
    <property type="match status" value="1"/>
</dbReference>
<dbReference type="EC" id="6.1.1.1" evidence="8"/>
<dbReference type="PRINTS" id="PR01040">
    <property type="entry name" value="TRNASYNTHTYR"/>
</dbReference>
<organism evidence="11 12">
    <name type="scientific">Clostridium ganghwense</name>
    <dbReference type="NCBI Taxonomy" id="312089"/>
    <lineage>
        <taxon>Bacteria</taxon>
        <taxon>Bacillati</taxon>
        <taxon>Bacillota</taxon>
        <taxon>Clostridia</taxon>
        <taxon>Eubacteriales</taxon>
        <taxon>Clostridiaceae</taxon>
        <taxon>Clostridium</taxon>
    </lineage>
</organism>
<reference evidence="11" key="1">
    <citation type="submission" date="2022-12" db="EMBL/GenBank/DDBJ databases">
        <authorList>
            <person name="Wang J."/>
        </authorList>
    </citation>
    <scope>NUCLEOTIDE SEQUENCE</scope>
    <source>
        <strain evidence="11">HY-42-06</strain>
    </source>
</reference>
<dbReference type="PANTHER" id="PTHR11766:SF0">
    <property type="entry name" value="TYROSINE--TRNA LIGASE, MITOCHONDRIAL"/>
    <property type="match status" value="1"/>
</dbReference>
<evidence type="ECO:0000256" key="9">
    <source>
        <dbReference type="PROSITE-ProRule" id="PRU00182"/>
    </source>
</evidence>
<dbReference type="InterPro" id="IPR014729">
    <property type="entry name" value="Rossmann-like_a/b/a_fold"/>
</dbReference>
<feature type="short sequence motif" description="'HIGH' region" evidence="8">
    <location>
        <begin position="40"/>
        <end position="49"/>
    </location>
</feature>
<dbReference type="PANTHER" id="PTHR11766">
    <property type="entry name" value="TYROSYL-TRNA SYNTHETASE"/>
    <property type="match status" value="1"/>
</dbReference>
<dbReference type="InterPro" id="IPR024088">
    <property type="entry name" value="Tyr-tRNA-ligase_bac-type"/>
</dbReference>
<evidence type="ECO:0000313" key="11">
    <source>
        <dbReference type="EMBL" id="MCY6369571.1"/>
    </source>
</evidence>
<evidence type="ECO:0000256" key="6">
    <source>
        <dbReference type="ARBA" id="ARBA00023146"/>
    </source>
</evidence>
<evidence type="ECO:0000256" key="8">
    <source>
        <dbReference type="HAMAP-Rule" id="MF_02006"/>
    </source>
</evidence>
<feature type="short sequence motif" description="'KMSKS' region" evidence="8">
    <location>
        <begin position="228"/>
        <end position="232"/>
    </location>
</feature>
<evidence type="ECO:0000256" key="1">
    <source>
        <dbReference type="ARBA" id="ARBA00022598"/>
    </source>
</evidence>
<dbReference type="Proteomes" id="UP001079657">
    <property type="component" value="Unassembled WGS sequence"/>
</dbReference>
<keyword evidence="12" id="KW-1185">Reference proteome</keyword>
<gene>
    <name evidence="8 11" type="primary">tyrS</name>
    <name evidence="11" type="ORF">OXH55_02775</name>
</gene>
<dbReference type="GO" id="GO:0004831">
    <property type="term" value="F:tyrosine-tRNA ligase activity"/>
    <property type="evidence" value="ECO:0007669"/>
    <property type="project" value="UniProtKB-EC"/>
</dbReference>
<dbReference type="PROSITE" id="PS50889">
    <property type="entry name" value="S4"/>
    <property type="match status" value="1"/>
</dbReference>
<feature type="binding site" evidence="8">
    <location>
        <position position="172"/>
    </location>
    <ligand>
        <name>L-tyrosine</name>
        <dbReference type="ChEBI" id="CHEBI:58315"/>
    </ligand>
</feature>
<dbReference type="CDD" id="cd00805">
    <property type="entry name" value="TyrRS_core"/>
    <property type="match status" value="1"/>
</dbReference>
<protein>
    <recommendedName>
        <fullName evidence="8">Tyrosine--tRNA ligase</fullName>
        <ecNumber evidence="8">6.1.1.1</ecNumber>
    </recommendedName>
    <alternativeName>
        <fullName evidence="8">Tyrosyl-tRNA synthetase</fullName>
        <shortName evidence="8">TyrRS</shortName>
    </alternativeName>
</protein>
<feature type="domain" description="Tyrosine--tRNA ligase SYY-like C-terminal" evidence="10">
    <location>
        <begin position="326"/>
        <end position="401"/>
    </location>
</feature>
<feature type="binding site" evidence="8">
    <location>
        <position position="231"/>
    </location>
    <ligand>
        <name>ATP</name>
        <dbReference type="ChEBI" id="CHEBI:30616"/>
    </ligand>
</feature>
<evidence type="ECO:0000256" key="7">
    <source>
        <dbReference type="ARBA" id="ARBA00048248"/>
    </source>
</evidence>